<protein>
    <submittedName>
        <fullName evidence="1">F-box protein SKIP23</fullName>
    </submittedName>
</protein>
<organism evidence="1 2">
    <name type="scientific">Camellia lanceoleosa</name>
    <dbReference type="NCBI Taxonomy" id="1840588"/>
    <lineage>
        <taxon>Eukaryota</taxon>
        <taxon>Viridiplantae</taxon>
        <taxon>Streptophyta</taxon>
        <taxon>Embryophyta</taxon>
        <taxon>Tracheophyta</taxon>
        <taxon>Spermatophyta</taxon>
        <taxon>Magnoliopsida</taxon>
        <taxon>eudicotyledons</taxon>
        <taxon>Gunneridae</taxon>
        <taxon>Pentapetalae</taxon>
        <taxon>asterids</taxon>
        <taxon>Ericales</taxon>
        <taxon>Theaceae</taxon>
        <taxon>Camellia</taxon>
    </lineage>
</organism>
<sequence length="412" mass="48216">MAKHSKKIRREILRPNWPNLDSDMLDLILDRLCFIDMLRFRAVCTSWRSIAKAHISSSSLPLYSSNLQPPYLLLPQGYVDDDQDGFDHSRCFFILADKTFIELNNMPKALSQSRCVGSSQGWLLFLDENNTPRIFNPFLNVSVRPYFHRRLFITKAVLWKDPIVSDNNYGIVAIYGFNFQSKLAYSKCGDSDWFELNGSHATYCDIICCRDYVYALADVGSVEAWDFNCSVPRKIMDIEAFFPEERVEFEKSLNDLYSSQFYLVESQGELLLVIRYIGEFVGYDGEVVREADFDDGLIYPYMTKFFHVYKLDFKKKKWEKMGSLRDRMLFLGGNQSISLSTQNFSKYEENSIYFTDDYWDRMDEHYEYGGHDMGIFNLKDDCVKQITGIEDLQKFQPPPFWVVPTNSVQWQP</sequence>
<dbReference type="EMBL" id="CM045766">
    <property type="protein sequence ID" value="KAI8003250.1"/>
    <property type="molecule type" value="Genomic_DNA"/>
</dbReference>
<keyword evidence="2" id="KW-1185">Reference proteome</keyword>
<comment type="caution">
    <text evidence="1">The sequence shown here is derived from an EMBL/GenBank/DDBJ whole genome shotgun (WGS) entry which is preliminary data.</text>
</comment>
<dbReference type="Proteomes" id="UP001060215">
    <property type="component" value="Chromosome 9"/>
</dbReference>
<name>A0ACC0GQ35_9ERIC</name>
<accession>A0ACC0GQ35</accession>
<gene>
    <name evidence="1" type="ORF">LOK49_LG08G02577</name>
</gene>
<evidence type="ECO:0000313" key="2">
    <source>
        <dbReference type="Proteomes" id="UP001060215"/>
    </source>
</evidence>
<proteinExistence type="predicted"/>
<reference evidence="1 2" key="1">
    <citation type="journal article" date="2022" name="Plant J.">
        <title>Chromosome-level genome of Camellia lanceoleosa provides a valuable resource for understanding genome evolution and self-incompatibility.</title>
        <authorList>
            <person name="Gong W."/>
            <person name="Xiao S."/>
            <person name="Wang L."/>
            <person name="Liao Z."/>
            <person name="Chang Y."/>
            <person name="Mo W."/>
            <person name="Hu G."/>
            <person name="Li W."/>
            <person name="Zhao G."/>
            <person name="Zhu H."/>
            <person name="Hu X."/>
            <person name="Ji K."/>
            <person name="Xiang X."/>
            <person name="Song Q."/>
            <person name="Yuan D."/>
            <person name="Jin S."/>
            <person name="Zhang L."/>
        </authorList>
    </citation>
    <scope>NUCLEOTIDE SEQUENCE [LARGE SCALE GENOMIC DNA]</scope>
    <source>
        <strain evidence="1">SQ_2022a</strain>
    </source>
</reference>
<evidence type="ECO:0000313" key="1">
    <source>
        <dbReference type="EMBL" id="KAI8003250.1"/>
    </source>
</evidence>